<dbReference type="PANTHER" id="PTHR21089:SF1">
    <property type="entry name" value="BIFUNCTIONAL 3-DEHYDROQUINATE DEHYDRATASE_SHIKIMATE DEHYDROGENASE, CHLOROPLASTIC"/>
    <property type="match status" value="1"/>
</dbReference>
<dbReference type="Gene3D" id="3.40.50.10860">
    <property type="entry name" value="Leucine Dehydrogenase, chain A, domain 1"/>
    <property type="match status" value="1"/>
</dbReference>
<dbReference type="GO" id="GO:0009423">
    <property type="term" value="P:chorismate biosynthetic process"/>
    <property type="evidence" value="ECO:0007669"/>
    <property type="project" value="TreeGrafter"/>
</dbReference>
<name>A0A974SKS3_9HYPH</name>
<dbReference type="GO" id="GO:0005829">
    <property type="term" value="C:cytosol"/>
    <property type="evidence" value="ECO:0007669"/>
    <property type="project" value="TreeGrafter"/>
</dbReference>
<dbReference type="AlphaFoldDB" id="A0A974SKS3"/>
<dbReference type="InterPro" id="IPR006151">
    <property type="entry name" value="Shikm_DH/Glu-tRNA_Rdtase"/>
</dbReference>
<evidence type="ECO:0000256" key="1">
    <source>
        <dbReference type="ARBA" id="ARBA00004871"/>
    </source>
</evidence>
<dbReference type="KEGG" id="xdi:EZH22_13300"/>
<evidence type="ECO:0000313" key="9">
    <source>
        <dbReference type="EMBL" id="QRG09145.1"/>
    </source>
</evidence>
<comment type="pathway">
    <text evidence="1">Metabolic intermediate biosynthesis; chorismate biosynthesis; chorismate from D-erythrose 4-phosphate and phosphoenolpyruvate: step 4/7.</text>
</comment>
<accession>A0A974SKS3</accession>
<evidence type="ECO:0000259" key="8">
    <source>
        <dbReference type="Pfam" id="PF08501"/>
    </source>
</evidence>
<sequence>MVAGHARLFAIIGDPIHHVRTPAVFNAYFAEHSIGAVCVPIHIRPEALEAGFAGLKAMANLDGFIVTAPHKERVAGLVDRLEGDGALVGAVNTVRREPDGSFTGTMLDGHGFVAGLARAGHGAAGRSVYIAGAGGAARALAFALAGAGIARLTIHNRTRARAEALLAAVETAYPRIELALGTRDPRGHHMAVNATPLGLEPGDGFSFDVDLVEPPTLVAEVLMKPETTALLHAASARGCPIHQGRHMLDGQRDLMMAYFGLARPAAAA</sequence>
<dbReference type="GO" id="GO:0009073">
    <property type="term" value="P:aromatic amino acid family biosynthetic process"/>
    <property type="evidence" value="ECO:0007669"/>
    <property type="project" value="UniProtKB-KW"/>
</dbReference>
<evidence type="ECO:0000256" key="5">
    <source>
        <dbReference type="ARBA" id="ARBA00023141"/>
    </source>
</evidence>
<proteinExistence type="predicted"/>
<evidence type="ECO:0000313" key="10">
    <source>
        <dbReference type="Proteomes" id="UP000596427"/>
    </source>
</evidence>
<dbReference type="Pfam" id="PF01488">
    <property type="entry name" value="Shikimate_DH"/>
    <property type="match status" value="1"/>
</dbReference>
<keyword evidence="10" id="KW-1185">Reference proteome</keyword>
<dbReference type="Pfam" id="PF08501">
    <property type="entry name" value="Shikimate_dh_N"/>
    <property type="match status" value="1"/>
</dbReference>
<dbReference type="InterPro" id="IPR013708">
    <property type="entry name" value="Shikimate_DH-bd_N"/>
</dbReference>
<dbReference type="GO" id="GO:0004764">
    <property type="term" value="F:shikimate 3-dehydrogenase (NADP+) activity"/>
    <property type="evidence" value="ECO:0007669"/>
    <property type="project" value="UniProtKB-EC"/>
</dbReference>
<evidence type="ECO:0000256" key="6">
    <source>
        <dbReference type="ARBA" id="ARBA00049442"/>
    </source>
</evidence>
<evidence type="ECO:0000256" key="2">
    <source>
        <dbReference type="ARBA" id="ARBA00012962"/>
    </source>
</evidence>
<evidence type="ECO:0000256" key="3">
    <source>
        <dbReference type="ARBA" id="ARBA00022857"/>
    </source>
</evidence>
<feature type="domain" description="Quinate/shikimate 5-dehydrogenase/glutamyl-tRNA reductase" evidence="7">
    <location>
        <begin position="123"/>
        <end position="172"/>
    </location>
</feature>
<reference evidence="9 10" key="1">
    <citation type="submission" date="2020-10" db="EMBL/GenBank/DDBJ databases">
        <title>Degradation of 1,4-Dioxane by Xanthobacter sp. YN2, via a Novel Group-2 Soluble Di-Iron Monooxygenase.</title>
        <authorList>
            <person name="Ma F."/>
            <person name="Wang Y."/>
            <person name="Yang J."/>
            <person name="Guo H."/>
            <person name="Su D."/>
            <person name="Yu L."/>
        </authorList>
    </citation>
    <scope>NUCLEOTIDE SEQUENCE [LARGE SCALE GENOMIC DNA]</scope>
    <source>
        <strain evidence="9 10">YN2</strain>
    </source>
</reference>
<gene>
    <name evidence="9" type="ORF">EZH22_13300</name>
</gene>
<feature type="domain" description="Shikimate dehydrogenase substrate binding N-terminal" evidence="8">
    <location>
        <begin position="11"/>
        <end position="94"/>
    </location>
</feature>
<protein>
    <recommendedName>
        <fullName evidence="2">shikimate dehydrogenase (NADP(+))</fullName>
        <ecNumber evidence="2">1.1.1.25</ecNumber>
    </recommendedName>
</protein>
<dbReference type="EMBL" id="CP063362">
    <property type="protein sequence ID" value="QRG09145.1"/>
    <property type="molecule type" value="Genomic_DNA"/>
</dbReference>
<keyword evidence="5" id="KW-0028">Amino-acid biosynthesis</keyword>
<keyword evidence="5" id="KW-0057">Aromatic amino acid biosynthesis</keyword>
<dbReference type="InterPro" id="IPR022893">
    <property type="entry name" value="Shikimate_DH_fam"/>
</dbReference>
<dbReference type="EC" id="1.1.1.25" evidence="2"/>
<dbReference type="Gene3D" id="3.40.50.720">
    <property type="entry name" value="NAD(P)-binding Rossmann-like Domain"/>
    <property type="match status" value="1"/>
</dbReference>
<comment type="catalytic activity">
    <reaction evidence="6">
        <text>shikimate + NADP(+) = 3-dehydroshikimate + NADPH + H(+)</text>
        <dbReference type="Rhea" id="RHEA:17737"/>
        <dbReference type="ChEBI" id="CHEBI:15378"/>
        <dbReference type="ChEBI" id="CHEBI:16630"/>
        <dbReference type="ChEBI" id="CHEBI:36208"/>
        <dbReference type="ChEBI" id="CHEBI:57783"/>
        <dbReference type="ChEBI" id="CHEBI:58349"/>
        <dbReference type="EC" id="1.1.1.25"/>
    </reaction>
</comment>
<dbReference type="SUPFAM" id="SSF53223">
    <property type="entry name" value="Aminoacid dehydrogenase-like, N-terminal domain"/>
    <property type="match status" value="1"/>
</dbReference>
<dbReference type="PANTHER" id="PTHR21089">
    <property type="entry name" value="SHIKIMATE DEHYDROGENASE"/>
    <property type="match status" value="1"/>
</dbReference>
<organism evidence="9 10">
    <name type="scientific">Xanthobacter dioxanivorans</name>
    <dbReference type="NCBI Taxonomy" id="2528964"/>
    <lineage>
        <taxon>Bacteria</taxon>
        <taxon>Pseudomonadati</taxon>
        <taxon>Pseudomonadota</taxon>
        <taxon>Alphaproteobacteria</taxon>
        <taxon>Hyphomicrobiales</taxon>
        <taxon>Xanthobacteraceae</taxon>
        <taxon>Xanthobacter</taxon>
    </lineage>
</organism>
<keyword evidence="3" id="KW-0521">NADP</keyword>
<dbReference type="GO" id="GO:0050661">
    <property type="term" value="F:NADP binding"/>
    <property type="evidence" value="ECO:0007669"/>
    <property type="project" value="TreeGrafter"/>
</dbReference>
<dbReference type="SUPFAM" id="SSF51735">
    <property type="entry name" value="NAD(P)-binding Rossmann-fold domains"/>
    <property type="match status" value="1"/>
</dbReference>
<dbReference type="Proteomes" id="UP000596427">
    <property type="component" value="Chromosome"/>
</dbReference>
<keyword evidence="4" id="KW-0560">Oxidoreductase</keyword>
<dbReference type="GO" id="GO:0019632">
    <property type="term" value="P:shikimate metabolic process"/>
    <property type="evidence" value="ECO:0007669"/>
    <property type="project" value="TreeGrafter"/>
</dbReference>
<dbReference type="RefSeq" id="WP_203196062.1">
    <property type="nucleotide sequence ID" value="NZ_CP063362.1"/>
</dbReference>
<dbReference type="InterPro" id="IPR036291">
    <property type="entry name" value="NAD(P)-bd_dom_sf"/>
</dbReference>
<dbReference type="InterPro" id="IPR046346">
    <property type="entry name" value="Aminoacid_DH-like_N_sf"/>
</dbReference>
<evidence type="ECO:0000256" key="4">
    <source>
        <dbReference type="ARBA" id="ARBA00023002"/>
    </source>
</evidence>
<evidence type="ECO:0000259" key="7">
    <source>
        <dbReference type="Pfam" id="PF01488"/>
    </source>
</evidence>